<protein>
    <recommendedName>
        <fullName evidence="3">F-box domain-containing protein</fullName>
    </recommendedName>
</protein>
<evidence type="ECO:0000313" key="1">
    <source>
        <dbReference type="EMBL" id="KAL0578264.1"/>
    </source>
</evidence>
<comment type="caution">
    <text evidence="1">The sequence shown here is derived from an EMBL/GenBank/DDBJ whole genome shotgun (WGS) entry which is preliminary data.</text>
</comment>
<evidence type="ECO:0000313" key="2">
    <source>
        <dbReference type="Proteomes" id="UP001465976"/>
    </source>
</evidence>
<dbReference type="Proteomes" id="UP001465976">
    <property type="component" value="Unassembled WGS sequence"/>
</dbReference>
<keyword evidence="2" id="KW-1185">Reference proteome</keyword>
<name>A0ABR3FS26_9AGAR</name>
<sequence length="421" mass="47749">MASSSPDDVRHDFCFINRLPQETLSEIFTITYLSIPHSSRTRNPLSLKALPRVFSRVDRRWRAIARSTKLIWLDFEITSKNKPTWVSKTAISSSVKRARAVLTQWLKLACAHERDPRGLQFRFETGLKVSPVDTEILAVLAEYSNHWQRACFDIPIRATTVLSPIQGHLSRLESIELDLQRDMMDEMGEIEHGTRAFPPSFAAALKHAPKLTRLSCYGFWEDNATIQIDLPFHQLRNVCVVDKYALDCYHLLRKSARSLEFATITPISIDPTAIWPAQLASGLPVIRLPSLQRLMYLNDHTETVGIKGGTIFRSLEVPNLRTLILFDQDGRASYHEAFEMLLRSRCRSLKRLDLRGAYANAASDTANLLDITNNSLESLYVDGVLNSLFSQYRMPVALHIHIHCTSKSVSHHLAEQPGTMG</sequence>
<dbReference type="Gene3D" id="3.80.10.10">
    <property type="entry name" value="Ribonuclease Inhibitor"/>
    <property type="match status" value="1"/>
</dbReference>
<dbReference type="EMBL" id="JBAHYK010000110">
    <property type="protein sequence ID" value="KAL0578264.1"/>
    <property type="molecule type" value="Genomic_DNA"/>
</dbReference>
<reference evidence="1 2" key="1">
    <citation type="submission" date="2024-02" db="EMBL/GenBank/DDBJ databases">
        <title>A draft genome for the cacao thread blight pathogen Marasmius crinis-equi.</title>
        <authorList>
            <person name="Cohen S.P."/>
            <person name="Baruah I.K."/>
            <person name="Amoako-Attah I."/>
            <person name="Bukari Y."/>
            <person name="Meinhardt L.W."/>
            <person name="Bailey B.A."/>
        </authorList>
    </citation>
    <scope>NUCLEOTIDE SEQUENCE [LARGE SCALE GENOMIC DNA]</scope>
    <source>
        <strain evidence="1 2">GH-76</strain>
    </source>
</reference>
<accession>A0ABR3FS26</accession>
<gene>
    <name evidence="1" type="ORF">V5O48_003728</name>
</gene>
<dbReference type="InterPro" id="IPR032675">
    <property type="entry name" value="LRR_dom_sf"/>
</dbReference>
<organism evidence="1 2">
    <name type="scientific">Marasmius crinis-equi</name>
    <dbReference type="NCBI Taxonomy" id="585013"/>
    <lineage>
        <taxon>Eukaryota</taxon>
        <taxon>Fungi</taxon>
        <taxon>Dikarya</taxon>
        <taxon>Basidiomycota</taxon>
        <taxon>Agaricomycotina</taxon>
        <taxon>Agaricomycetes</taxon>
        <taxon>Agaricomycetidae</taxon>
        <taxon>Agaricales</taxon>
        <taxon>Marasmiineae</taxon>
        <taxon>Marasmiaceae</taxon>
        <taxon>Marasmius</taxon>
    </lineage>
</organism>
<proteinExistence type="predicted"/>
<evidence type="ECO:0008006" key="3">
    <source>
        <dbReference type="Google" id="ProtNLM"/>
    </source>
</evidence>